<accession>A0AA92U934</accession>
<dbReference type="InterPro" id="IPR008969">
    <property type="entry name" value="CarboxyPept-like_regulatory"/>
</dbReference>
<dbReference type="EMBL" id="QSAV01000014">
    <property type="protein sequence ID" value="RGW80837.1"/>
    <property type="molecule type" value="Genomic_DNA"/>
</dbReference>
<evidence type="ECO:0000313" key="2">
    <source>
        <dbReference type="Proteomes" id="UP000285776"/>
    </source>
</evidence>
<sequence length="229" mass="25977">MISIMLKAQSEIWISGNVYTEVEGKQVMIPFATICVYDLTDTDKMEYFSVSGMQGNYYLKPYNYKKQYHYVVSAFGYKTKEFNLKEIPEYMDGKPFSGNATINVKMEKCNDALTPRIKKIVYPLAGLKKKSNAKYVVDALAMLPEIKKDGNDWIDSSTGESVCFFLNGTYVTPGIYTQLKVIPLDMIVELEYYKLPEGGNYGAVVNIHLSVGQTCKAPDYTLKENELIF</sequence>
<gene>
    <name evidence="1" type="ORF">DWV53_05615</name>
</gene>
<name>A0AA92U934_9BACT</name>
<dbReference type="Proteomes" id="UP000285776">
    <property type="component" value="Unassembled WGS sequence"/>
</dbReference>
<evidence type="ECO:0000313" key="1">
    <source>
        <dbReference type="EMBL" id="RGW80837.1"/>
    </source>
</evidence>
<organism evidence="1 2">
    <name type="scientific">Segatella copri</name>
    <dbReference type="NCBI Taxonomy" id="165179"/>
    <lineage>
        <taxon>Bacteria</taxon>
        <taxon>Pseudomonadati</taxon>
        <taxon>Bacteroidota</taxon>
        <taxon>Bacteroidia</taxon>
        <taxon>Bacteroidales</taxon>
        <taxon>Prevotellaceae</taxon>
        <taxon>Segatella</taxon>
    </lineage>
</organism>
<comment type="caution">
    <text evidence="1">The sequence shown here is derived from an EMBL/GenBank/DDBJ whole genome shotgun (WGS) entry which is preliminary data.</text>
</comment>
<reference evidence="1 2" key="1">
    <citation type="submission" date="2018-08" db="EMBL/GenBank/DDBJ databases">
        <title>A genome reference for cultivated species of the human gut microbiota.</title>
        <authorList>
            <person name="Zou Y."/>
            <person name="Xue W."/>
            <person name="Luo G."/>
        </authorList>
    </citation>
    <scope>NUCLEOTIDE SEQUENCE [LARGE SCALE GENOMIC DNA]</scope>
    <source>
        <strain evidence="1 2">AF10-17</strain>
    </source>
</reference>
<dbReference type="AlphaFoldDB" id="A0AA92U934"/>
<dbReference type="SUPFAM" id="SSF49464">
    <property type="entry name" value="Carboxypeptidase regulatory domain-like"/>
    <property type="match status" value="1"/>
</dbReference>
<protein>
    <submittedName>
        <fullName evidence="1">Uncharacterized protein</fullName>
    </submittedName>
</protein>
<proteinExistence type="predicted"/>